<dbReference type="PANTHER" id="PTHR42718:SF23">
    <property type="entry name" value="MAJOR FACILITATOR SUPERFAMILY (MFS) PROFILE DOMAIN-CONTAINING PROTEIN"/>
    <property type="match status" value="1"/>
</dbReference>
<feature type="transmembrane region" description="Helical" evidence="6">
    <location>
        <begin position="214"/>
        <end position="234"/>
    </location>
</feature>
<feature type="transmembrane region" description="Helical" evidence="6">
    <location>
        <begin position="285"/>
        <end position="303"/>
    </location>
</feature>
<dbReference type="EMBL" id="ML992521">
    <property type="protein sequence ID" value="KAF2219054.1"/>
    <property type="molecule type" value="Genomic_DNA"/>
</dbReference>
<dbReference type="OrthoDB" id="2985014at2759"/>
<evidence type="ECO:0000313" key="9">
    <source>
        <dbReference type="Proteomes" id="UP000799538"/>
    </source>
</evidence>
<feature type="transmembrane region" description="Helical" evidence="6">
    <location>
        <begin position="387"/>
        <end position="405"/>
    </location>
</feature>
<dbReference type="GO" id="GO:0016020">
    <property type="term" value="C:membrane"/>
    <property type="evidence" value="ECO:0007669"/>
    <property type="project" value="UniProtKB-SubCell"/>
</dbReference>
<evidence type="ECO:0000256" key="3">
    <source>
        <dbReference type="ARBA" id="ARBA00022989"/>
    </source>
</evidence>
<dbReference type="Proteomes" id="UP000799538">
    <property type="component" value="Unassembled WGS sequence"/>
</dbReference>
<dbReference type="PROSITE" id="PS50850">
    <property type="entry name" value="MFS"/>
    <property type="match status" value="1"/>
</dbReference>
<accession>A0A6A6G0B8</accession>
<feature type="transmembrane region" description="Helical" evidence="6">
    <location>
        <begin position="255"/>
        <end position="273"/>
    </location>
</feature>
<feature type="transmembrane region" description="Helical" evidence="6">
    <location>
        <begin position="324"/>
        <end position="347"/>
    </location>
</feature>
<feature type="region of interest" description="Disordered" evidence="5">
    <location>
        <begin position="1"/>
        <end position="46"/>
    </location>
</feature>
<feature type="transmembrane region" description="Helical" evidence="6">
    <location>
        <begin position="124"/>
        <end position="140"/>
    </location>
</feature>
<evidence type="ECO:0000256" key="1">
    <source>
        <dbReference type="ARBA" id="ARBA00004141"/>
    </source>
</evidence>
<feature type="transmembrane region" description="Helical" evidence="6">
    <location>
        <begin position="411"/>
        <end position="431"/>
    </location>
</feature>
<dbReference type="GO" id="GO:0022857">
    <property type="term" value="F:transmembrane transporter activity"/>
    <property type="evidence" value="ECO:0007669"/>
    <property type="project" value="InterPro"/>
</dbReference>
<keyword evidence="2 6" id="KW-0812">Transmembrane</keyword>
<organism evidence="8 9">
    <name type="scientific">Elsinoe ampelina</name>
    <dbReference type="NCBI Taxonomy" id="302913"/>
    <lineage>
        <taxon>Eukaryota</taxon>
        <taxon>Fungi</taxon>
        <taxon>Dikarya</taxon>
        <taxon>Ascomycota</taxon>
        <taxon>Pezizomycotina</taxon>
        <taxon>Dothideomycetes</taxon>
        <taxon>Dothideomycetidae</taxon>
        <taxon>Myriangiales</taxon>
        <taxon>Elsinoaceae</taxon>
        <taxon>Elsinoe</taxon>
    </lineage>
</organism>
<dbReference type="InterPro" id="IPR020846">
    <property type="entry name" value="MFS_dom"/>
</dbReference>
<name>A0A6A6G0B8_9PEZI</name>
<keyword evidence="9" id="KW-1185">Reference proteome</keyword>
<dbReference type="Pfam" id="PF07690">
    <property type="entry name" value="MFS_1"/>
    <property type="match status" value="1"/>
</dbReference>
<sequence>MSEKTAPPAVAQANNQTSTPPPDEKSLSTEAQLAEEEKPDDYGTRPECFRNTFQELLFVFIATMAMAMNPFLMGATTVIPEIVARALSMNQAEITWLTASSSLASGSFLLFFGRIADLFGQKPMIIGSFLLFSIFSLAAGFARTPISLDVLNGILGLLSAAAVPPAQGKMSKIYGKPSRRKNAAFACFSSGNPVGFAAGMVFSGIATQLLGWRASFWLLAIIYLLLGVAAFFCVPADTAPRPALSLPLLRQLDPLGMLLTVSGIGMFSAALSLGSSAPEGWRTPYVLVTLVLGFVLILAFVAWESFYPFPLMPMYIWRDKNFSLLMAILTLGFMAFPPASFFIALFFQRVWGFSALSTAVHLLPLAIMGVIVNVFAGAFLHRINNKMLMFVGAGSYTLSFILLGLNKTGTSYWAFCFPSFLLMVVGADLEFNVANMYVMTALGADQQSIAGGIFQTVTRLFTTVGFGVITAVFDAVREGEGLRGGYYEGDENVGPYAAAFWYATAAAGVSLVFVVFLSVGTQGGGGRKGKT</sequence>
<dbReference type="PANTHER" id="PTHR42718">
    <property type="entry name" value="MAJOR FACILITATOR SUPERFAMILY MULTIDRUG TRANSPORTER MFSC"/>
    <property type="match status" value="1"/>
</dbReference>
<proteinExistence type="predicted"/>
<protein>
    <submittedName>
        <fullName evidence="8">Aminotriazole resistance protein</fullName>
    </submittedName>
</protein>
<dbReference type="InterPro" id="IPR011701">
    <property type="entry name" value="MFS"/>
</dbReference>
<evidence type="ECO:0000256" key="5">
    <source>
        <dbReference type="SAM" id="MobiDB-lite"/>
    </source>
</evidence>
<dbReference type="SUPFAM" id="SSF103473">
    <property type="entry name" value="MFS general substrate transporter"/>
    <property type="match status" value="2"/>
</dbReference>
<dbReference type="InterPro" id="IPR036259">
    <property type="entry name" value="MFS_trans_sf"/>
</dbReference>
<keyword evidence="3 6" id="KW-1133">Transmembrane helix</keyword>
<feature type="transmembrane region" description="Helical" evidence="6">
    <location>
        <begin position="183"/>
        <end position="202"/>
    </location>
</feature>
<feature type="transmembrane region" description="Helical" evidence="6">
    <location>
        <begin position="94"/>
        <end position="112"/>
    </location>
</feature>
<feature type="transmembrane region" description="Helical" evidence="6">
    <location>
        <begin position="146"/>
        <end position="163"/>
    </location>
</feature>
<evidence type="ECO:0000256" key="4">
    <source>
        <dbReference type="ARBA" id="ARBA00023136"/>
    </source>
</evidence>
<dbReference type="Gene3D" id="1.20.1250.20">
    <property type="entry name" value="MFS general substrate transporter like domains"/>
    <property type="match status" value="2"/>
</dbReference>
<evidence type="ECO:0000256" key="2">
    <source>
        <dbReference type="ARBA" id="ARBA00022692"/>
    </source>
</evidence>
<feature type="transmembrane region" description="Helical" evidence="6">
    <location>
        <begin position="56"/>
        <end position="74"/>
    </location>
</feature>
<dbReference type="AlphaFoldDB" id="A0A6A6G0B8"/>
<comment type="subcellular location">
    <subcellularLocation>
        <location evidence="1">Membrane</location>
        <topology evidence="1">Multi-pass membrane protein</topology>
    </subcellularLocation>
</comment>
<keyword evidence="4 6" id="KW-0472">Membrane</keyword>
<feature type="domain" description="Major facilitator superfamily (MFS) profile" evidence="7">
    <location>
        <begin position="55"/>
        <end position="522"/>
    </location>
</feature>
<feature type="transmembrane region" description="Helical" evidence="6">
    <location>
        <begin position="359"/>
        <end position="380"/>
    </location>
</feature>
<reference evidence="9" key="1">
    <citation type="journal article" date="2020" name="Stud. Mycol.">
        <title>101 Dothideomycetes genomes: A test case for predicting lifestyles and emergence of pathogens.</title>
        <authorList>
            <person name="Haridas S."/>
            <person name="Albert R."/>
            <person name="Binder M."/>
            <person name="Bloem J."/>
            <person name="LaButti K."/>
            <person name="Salamov A."/>
            <person name="Andreopoulos B."/>
            <person name="Baker S."/>
            <person name="Barry K."/>
            <person name="Bills G."/>
            <person name="Bluhm B."/>
            <person name="Cannon C."/>
            <person name="Castanera R."/>
            <person name="Culley D."/>
            <person name="Daum C."/>
            <person name="Ezra D."/>
            <person name="Gonzalez J."/>
            <person name="Henrissat B."/>
            <person name="Kuo A."/>
            <person name="Liang C."/>
            <person name="Lipzen A."/>
            <person name="Lutzoni F."/>
            <person name="Magnuson J."/>
            <person name="Mondo S."/>
            <person name="Nolan M."/>
            <person name="Ohm R."/>
            <person name="Pangilinan J."/>
            <person name="Park H.-J."/>
            <person name="Ramirez L."/>
            <person name="Alfaro M."/>
            <person name="Sun H."/>
            <person name="Tritt A."/>
            <person name="Yoshinaga Y."/>
            <person name="Zwiers L.-H."/>
            <person name="Turgeon B."/>
            <person name="Goodwin S."/>
            <person name="Spatafora J."/>
            <person name="Crous P."/>
            <person name="Grigoriev I."/>
        </authorList>
    </citation>
    <scope>NUCLEOTIDE SEQUENCE [LARGE SCALE GENOMIC DNA]</scope>
    <source>
        <strain evidence="9">CECT 20119</strain>
    </source>
</reference>
<evidence type="ECO:0000259" key="7">
    <source>
        <dbReference type="PROSITE" id="PS50850"/>
    </source>
</evidence>
<evidence type="ECO:0000256" key="6">
    <source>
        <dbReference type="SAM" id="Phobius"/>
    </source>
</evidence>
<feature type="transmembrane region" description="Helical" evidence="6">
    <location>
        <begin position="493"/>
        <end position="520"/>
    </location>
</feature>
<gene>
    <name evidence="8" type="ORF">BDZ85DRAFT_269265</name>
</gene>
<feature type="transmembrane region" description="Helical" evidence="6">
    <location>
        <begin position="452"/>
        <end position="473"/>
    </location>
</feature>
<evidence type="ECO:0000313" key="8">
    <source>
        <dbReference type="EMBL" id="KAF2219054.1"/>
    </source>
</evidence>